<keyword evidence="2" id="KW-1185">Reference proteome</keyword>
<dbReference type="InterPro" id="IPR018980">
    <property type="entry name" value="FERM_PH-like_C"/>
</dbReference>
<dbReference type="FunFam" id="2.30.29.30:FF:000002">
    <property type="entry name" value="Band 4.1-like protein 5 isoform 1"/>
    <property type="match status" value="1"/>
</dbReference>
<dbReference type="CDD" id="cd13193">
    <property type="entry name" value="FERM_C_FARP1-like"/>
    <property type="match status" value="1"/>
</dbReference>
<dbReference type="AlphaFoldDB" id="A0A183LIF0"/>
<dbReference type="EMBL" id="UZAI01001038">
    <property type="protein sequence ID" value="VDO58510.1"/>
    <property type="molecule type" value="Genomic_DNA"/>
</dbReference>
<dbReference type="PROSITE" id="PS50057">
    <property type="entry name" value="FERM_3"/>
    <property type="match status" value="1"/>
</dbReference>
<name>A0A183LIF0_9TREM</name>
<dbReference type="InterPro" id="IPR019748">
    <property type="entry name" value="FERM_central"/>
</dbReference>
<dbReference type="InterPro" id="IPR014352">
    <property type="entry name" value="FERM/acyl-CoA-bd_prot_sf"/>
</dbReference>
<dbReference type="InterPro" id="IPR035963">
    <property type="entry name" value="FERM_2"/>
</dbReference>
<dbReference type="PANTHER" id="PTHR45858">
    <property type="entry name" value="FERM DOMAIN CONTAINING PROTEIN"/>
    <property type="match status" value="1"/>
</dbReference>
<dbReference type="Pfam" id="PF09380">
    <property type="entry name" value="FERM_C"/>
    <property type="match status" value="1"/>
</dbReference>
<gene>
    <name evidence="1" type="ORF">SMRZ_LOCUS3575</name>
</gene>
<protein>
    <submittedName>
        <fullName evidence="1">Uncharacterized protein</fullName>
    </submittedName>
</protein>
<dbReference type="GO" id="GO:0005085">
    <property type="term" value="F:guanyl-nucleotide exchange factor activity"/>
    <property type="evidence" value="ECO:0007669"/>
    <property type="project" value="TreeGrafter"/>
</dbReference>
<evidence type="ECO:0000313" key="2">
    <source>
        <dbReference type="Proteomes" id="UP000277204"/>
    </source>
</evidence>
<dbReference type="CDD" id="cd14473">
    <property type="entry name" value="FERM_B-lobe"/>
    <property type="match status" value="1"/>
</dbReference>
<reference evidence="1 2" key="1">
    <citation type="submission" date="2018-11" db="EMBL/GenBank/DDBJ databases">
        <authorList>
            <consortium name="Pathogen Informatics"/>
        </authorList>
    </citation>
    <scope>NUCLEOTIDE SEQUENCE [LARGE SCALE GENOMIC DNA]</scope>
    <source>
        <strain evidence="1 2">Zambia</strain>
    </source>
</reference>
<dbReference type="InterPro" id="IPR041788">
    <property type="entry name" value="FARP1/FARP2/FRMD7_FERM_C"/>
</dbReference>
<dbReference type="InterPro" id="IPR051835">
    <property type="entry name" value="RAC1-GEF"/>
</dbReference>
<dbReference type="PANTHER" id="PTHR45858:SF5">
    <property type="entry name" value="MOESIN_EZRIN_RADIXIN HOMOLOG 1"/>
    <property type="match status" value="1"/>
</dbReference>
<sequence>MRQYSTNRDFIYRFSVKFYTPHPNLLEEAYTRYLFALQIKRDLVTGTLLCSENTTALLASYIVQGKNSNNDDLNNNSVVHVIIIYLLTYVAEIGDFIEEEYRTISYLKSLKLLHEPNDERLRRVREFHKSHIGLTPTEADFALLDTARKIEFYGVRLHFARDHEGLALNLAVTHLGLLVFQNLIKVNTFSWAKIRKLSFKRKRFLVKLHPENYDTIEFIFDSRDECKQFWKKSIEHHTFFRCIYPDRKLQRRSRLTSSGSSFRWWLEVVNRKPCDQSIVITSQSYRRYMGRTEQELQEYVQRNCEKRPPFERYGRGFF</sequence>
<evidence type="ECO:0000313" key="1">
    <source>
        <dbReference type="EMBL" id="VDO58510.1"/>
    </source>
</evidence>
<dbReference type="Pfam" id="PF00373">
    <property type="entry name" value="FERM_M"/>
    <property type="match status" value="1"/>
</dbReference>
<dbReference type="InterPro" id="IPR000299">
    <property type="entry name" value="FERM_domain"/>
</dbReference>
<dbReference type="SMART" id="SM01196">
    <property type="entry name" value="FERM_C"/>
    <property type="match status" value="1"/>
</dbReference>
<dbReference type="Gene3D" id="2.30.29.30">
    <property type="entry name" value="Pleckstrin-homology domain (PH domain)/Phosphotyrosine-binding domain (PTB)"/>
    <property type="match status" value="1"/>
</dbReference>
<dbReference type="SUPFAM" id="SSF47031">
    <property type="entry name" value="Second domain of FERM"/>
    <property type="match status" value="1"/>
</dbReference>
<dbReference type="InterPro" id="IPR011993">
    <property type="entry name" value="PH-like_dom_sf"/>
</dbReference>
<dbReference type="Gene3D" id="1.20.80.10">
    <property type="match status" value="1"/>
</dbReference>
<organism evidence="1 2">
    <name type="scientific">Schistosoma margrebowiei</name>
    <dbReference type="NCBI Taxonomy" id="48269"/>
    <lineage>
        <taxon>Eukaryota</taxon>
        <taxon>Metazoa</taxon>
        <taxon>Spiralia</taxon>
        <taxon>Lophotrochozoa</taxon>
        <taxon>Platyhelminthes</taxon>
        <taxon>Trematoda</taxon>
        <taxon>Digenea</taxon>
        <taxon>Strigeidida</taxon>
        <taxon>Schistosomatoidea</taxon>
        <taxon>Schistosomatidae</taxon>
        <taxon>Schistosoma</taxon>
    </lineage>
</organism>
<accession>A0A183LIF0</accession>
<dbReference type="STRING" id="48269.A0A183LIF0"/>
<proteinExistence type="predicted"/>
<dbReference type="SUPFAM" id="SSF50729">
    <property type="entry name" value="PH domain-like"/>
    <property type="match status" value="1"/>
</dbReference>
<dbReference type="Proteomes" id="UP000277204">
    <property type="component" value="Unassembled WGS sequence"/>
</dbReference>